<evidence type="ECO:0000313" key="2">
    <source>
        <dbReference type="Proteomes" id="UP000250235"/>
    </source>
</evidence>
<dbReference type="Proteomes" id="UP000250235">
    <property type="component" value="Unassembled WGS sequence"/>
</dbReference>
<dbReference type="AlphaFoldDB" id="A0A2Z7D7N7"/>
<dbReference type="EMBL" id="KQ988468">
    <property type="protein sequence ID" value="KZV55678.1"/>
    <property type="molecule type" value="Genomic_DNA"/>
</dbReference>
<accession>A0A2Z7D7N7</accession>
<gene>
    <name evidence="1" type="ORF">F511_24355</name>
</gene>
<organism evidence="1 2">
    <name type="scientific">Dorcoceras hygrometricum</name>
    <dbReference type="NCBI Taxonomy" id="472368"/>
    <lineage>
        <taxon>Eukaryota</taxon>
        <taxon>Viridiplantae</taxon>
        <taxon>Streptophyta</taxon>
        <taxon>Embryophyta</taxon>
        <taxon>Tracheophyta</taxon>
        <taxon>Spermatophyta</taxon>
        <taxon>Magnoliopsida</taxon>
        <taxon>eudicotyledons</taxon>
        <taxon>Gunneridae</taxon>
        <taxon>Pentapetalae</taxon>
        <taxon>asterids</taxon>
        <taxon>lamiids</taxon>
        <taxon>Lamiales</taxon>
        <taxon>Gesneriaceae</taxon>
        <taxon>Didymocarpoideae</taxon>
        <taxon>Trichosporeae</taxon>
        <taxon>Loxocarpinae</taxon>
        <taxon>Dorcoceras</taxon>
    </lineage>
</organism>
<sequence length="75" mass="8434">MVTNMTKVAPKDGVKIQYGEQNKTATKLRLNILYVVQCMSSIKRYQGTKSETNGMVKKIEVATSSRVRELPVQSQ</sequence>
<proteinExistence type="predicted"/>
<evidence type="ECO:0000313" key="1">
    <source>
        <dbReference type="EMBL" id="KZV55678.1"/>
    </source>
</evidence>
<reference evidence="1 2" key="1">
    <citation type="journal article" date="2015" name="Proc. Natl. Acad. Sci. U.S.A.">
        <title>The resurrection genome of Boea hygrometrica: A blueprint for survival of dehydration.</title>
        <authorList>
            <person name="Xiao L."/>
            <person name="Yang G."/>
            <person name="Zhang L."/>
            <person name="Yang X."/>
            <person name="Zhao S."/>
            <person name="Ji Z."/>
            <person name="Zhou Q."/>
            <person name="Hu M."/>
            <person name="Wang Y."/>
            <person name="Chen M."/>
            <person name="Xu Y."/>
            <person name="Jin H."/>
            <person name="Xiao X."/>
            <person name="Hu G."/>
            <person name="Bao F."/>
            <person name="Hu Y."/>
            <person name="Wan P."/>
            <person name="Li L."/>
            <person name="Deng X."/>
            <person name="Kuang T."/>
            <person name="Xiang C."/>
            <person name="Zhu J.K."/>
            <person name="Oliver M.J."/>
            <person name="He Y."/>
        </authorList>
    </citation>
    <scope>NUCLEOTIDE SEQUENCE [LARGE SCALE GENOMIC DNA]</scope>
    <source>
        <strain evidence="2">cv. XS01</strain>
    </source>
</reference>
<name>A0A2Z7D7N7_9LAMI</name>
<keyword evidence="2" id="KW-1185">Reference proteome</keyword>
<protein>
    <submittedName>
        <fullName evidence="1">F-box/FBD/LRR-repeat protein-like</fullName>
    </submittedName>
</protein>